<reference evidence="4" key="1">
    <citation type="submission" date="2018-11" db="EMBL/GenBank/DDBJ databases">
        <title>Proposal to divide the Flavobacteriaceae and reorganize its genera based on Amino Acid Identity values calculated from whole genome sequences.</title>
        <authorList>
            <person name="Nicholson A.C."/>
            <person name="Gulvik C.A."/>
            <person name="Whitney A.M."/>
            <person name="Humrighouse B.W."/>
            <person name="Bell M."/>
            <person name="Holmes B."/>
            <person name="Steigerwalt A.G."/>
            <person name="Villarma A."/>
            <person name="Sheth M."/>
            <person name="Batra D."/>
            <person name="Pryor J."/>
            <person name="Bernardet J.-F."/>
            <person name="Hugo C."/>
            <person name="Kampfer P."/>
            <person name="Newman J."/>
            <person name="McQuiston J.R."/>
        </authorList>
    </citation>
    <scope>NUCLEOTIDE SEQUENCE [LARGE SCALE GENOMIC DNA]</scope>
    <source>
        <strain evidence="4">G0229</strain>
    </source>
</reference>
<dbReference type="EMBL" id="CP033932">
    <property type="protein sequence ID" value="AZB24132.1"/>
    <property type="molecule type" value="Genomic_DNA"/>
</dbReference>
<protein>
    <recommendedName>
        <fullName evidence="2">2TM domain-containing protein</fullName>
    </recommendedName>
</protein>
<dbReference type="InterPro" id="IPR025698">
    <property type="entry name" value="2TM_dom"/>
</dbReference>
<feature type="domain" description="2TM" evidence="2">
    <location>
        <begin position="5"/>
        <end position="80"/>
    </location>
</feature>
<evidence type="ECO:0000256" key="1">
    <source>
        <dbReference type="SAM" id="Phobius"/>
    </source>
</evidence>
<evidence type="ECO:0000259" key="2">
    <source>
        <dbReference type="Pfam" id="PF13239"/>
    </source>
</evidence>
<accession>A0A3G6T439</accession>
<dbReference type="Pfam" id="PF13239">
    <property type="entry name" value="2TM"/>
    <property type="match status" value="1"/>
</dbReference>
<organism evidence="3 4">
    <name type="scientific">Chryseobacterium bernardetii</name>
    <dbReference type="NCBI Taxonomy" id="1241978"/>
    <lineage>
        <taxon>Bacteria</taxon>
        <taxon>Pseudomonadati</taxon>
        <taxon>Bacteroidota</taxon>
        <taxon>Flavobacteriia</taxon>
        <taxon>Flavobacteriales</taxon>
        <taxon>Weeksellaceae</taxon>
        <taxon>Chryseobacterium group</taxon>
        <taxon>Chryseobacterium</taxon>
    </lineage>
</organism>
<keyword evidence="1" id="KW-0812">Transmembrane</keyword>
<dbReference type="RefSeq" id="WP_123869245.1">
    <property type="nucleotide sequence ID" value="NZ_CP033932.1"/>
</dbReference>
<keyword evidence="4" id="KW-1185">Reference proteome</keyword>
<keyword evidence="1" id="KW-0472">Membrane</keyword>
<dbReference type="GeneID" id="99064296"/>
<evidence type="ECO:0000313" key="4">
    <source>
        <dbReference type="Proteomes" id="UP000271193"/>
    </source>
</evidence>
<dbReference type="KEGG" id="cben:EG339_05660"/>
<sequence>MDYNNAYNRVQQLKKFYKNLIWFGIVSAIIIGNDWFNDELHYRIFGGHLFLAIWALFLGIKAVSLFIFNDEWEKEMMRKETQKNKKAIDF</sequence>
<feature type="transmembrane region" description="Helical" evidence="1">
    <location>
        <begin position="20"/>
        <end position="36"/>
    </location>
</feature>
<dbReference type="Proteomes" id="UP000271193">
    <property type="component" value="Chromosome"/>
</dbReference>
<keyword evidence="1" id="KW-1133">Transmembrane helix</keyword>
<dbReference type="AlphaFoldDB" id="A0A3G6T439"/>
<evidence type="ECO:0000313" key="3">
    <source>
        <dbReference type="EMBL" id="AZB24132.1"/>
    </source>
</evidence>
<feature type="transmembrane region" description="Helical" evidence="1">
    <location>
        <begin position="48"/>
        <end position="68"/>
    </location>
</feature>
<gene>
    <name evidence="3" type="ORF">EG339_05660</name>
</gene>
<proteinExistence type="predicted"/>
<name>A0A3G6T439_9FLAO</name>